<keyword evidence="7" id="KW-0460">Magnesium</keyword>
<evidence type="ECO:0000313" key="10">
    <source>
        <dbReference type="Proteomes" id="UP000528457"/>
    </source>
</evidence>
<dbReference type="EC" id="2.4.1.-" evidence="9"/>
<keyword evidence="6 8" id="KW-0472">Membrane</keyword>
<keyword evidence="7" id="KW-0479">Metal-binding</keyword>
<dbReference type="EMBL" id="JACHHT010000002">
    <property type="protein sequence ID" value="MBB6521783.1"/>
    <property type="molecule type" value="Genomic_DNA"/>
</dbReference>
<feature type="transmembrane region" description="Helical" evidence="8">
    <location>
        <begin position="189"/>
        <end position="206"/>
    </location>
</feature>
<keyword evidence="3 9" id="KW-0808">Transferase</keyword>
<keyword evidence="9" id="KW-0328">Glycosyltransferase</keyword>
<feature type="transmembrane region" description="Helical" evidence="8">
    <location>
        <begin position="212"/>
        <end position="233"/>
    </location>
</feature>
<sequence length="342" mass="37637">MMITLGDGLLLAVLCLSSWLMSHGVRLYALRANVVDVPSARSSHSTTTPRGGGLAIVAASILAALWLWQQERLANLWLLAIYLPAGLLGLFSFVDDHKPLSRRLRFFVHLACACLLLYLLPKDIYLPLAGYQIPIASFWMAPLSVLAITWMINLYNFMDGIDGIAGAEAISVLLGLQTIIYLQGGTLDIQLLSLSAIALGFLWINWAPAKLFMGDIGSCFLGLILVACACYCAHQYQINLWASLILLAAFIVDASWTLLYRMLTGQAWNEGHRSHSYQILSRKWQSHSSVVCAMLLFNTLWLLPLALLSTKAPEWAAAIFALACLPFLTIGLKFKAGHNSEL</sequence>
<evidence type="ECO:0000256" key="7">
    <source>
        <dbReference type="PIRSR" id="PIRSR600715-1"/>
    </source>
</evidence>
<dbReference type="GO" id="GO:0016780">
    <property type="term" value="F:phosphotransferase activity, for other substituted phosphate groups"/>
    <property type="evidence" value="ECO:0007669"/>
    <property type="project" value="InterPro"/>
</dbReference>
<dbReference type="Pfam" id="PF00953">
    <property type="entry name" value="Glycos_transf_4"/>
    <property type="match status" value="1"/>
</dbReference>
<dbReference type="RefSeq" id="WP_166844544.1">
    <property type="nucleotide sequence ID" value="NZ_JAAONY010000002.1"/>
</dbReference>
<feature type="transmembrane region" description="Helical" evidence="8">
    <location>
        <begin position="106"/>
        <end position="121"/>
    </location>
</feature>
<dbReference type="GO" id="GO:0009103">
    <property type="term" value="P:lipopolysaccharide biosynthetic process"/>
    <property type="evidence" value="ECO:0007669"/>
    <property type="project" value="TreeGrafter"/>
</dbReference>
<dbReference type="AlphaFoldDB" id="A0A7X0JU73"/>
<feature type="transmembrane region" description="Helical" evidence="8">
    <location>
        <begin position="75"/>
        <end position="94"/>
    </location>
</feature>
<evidence type="ECO:0000256" key="2">
    <source>
        <dbReference type="ARBA" id="ARBA00022475"/>
    </source>
</evidence>
<dbReference type="PANTHER" id="PTHR22926">
    <property type="entry name" value="PHOSPHO-N-ACETYLMURAMOYL-PENTAPEPTIDE-TRANSFERASE"/>
    <property type="match status" value="1"/>
</dbReference>
<dbReference type="GO" id="GO:0044038">
    <property type="term" value="P:cell wall macromolecule biosynthetic process"/>
    <property type="evidence" value="ECO:0007669"/>
    <property type="project" value="TreeGrafter"/>
</dbReference>
<dbReference type="GO" id="GO:0005886">
    <property type="term" value="C:plasma membrane"/>
    <property type="evidence" value="ECO:0007669"/>
    <property type="project" value="UniProtKB-SubCell"/>
</dbReference>
<name>A0A7X0JU73_9GAMM</name>
<keyword evidence="10" id="KW-1185">Reference proteome</keyword>
<feature type="transmembrane region" description="Helical" evidence="8">
    <location>
        <begin position="315"/>
        <end position="334"/>
    </location>
</feature>
<evidence type="ECO:0000256" key="3">
    <source>
        <dbReference type="ARBA" id="ARBA00022679"/>
    </source>
</evidence>
<organism evidence="9 10">
    <name type="scientific">Pseudoteredinibacter isoporae</name>
    <dbReference type="NCBI Taxonomy" id="570281"/>
    <lineage>
        <taxon>Bacteria</taxon>
        <taxon>Pseudomonadati</taxon>
        <taxon>Pseudomonadota</taxon>
        <taxon>Gammaproteobacteria</taxon>
        <taxon>Cellvibrionales</taxon>
        <taxon>Cellvibrionaceae</taxon>
        <taxon>Pseudoteredinibacter</taxon>
    </lineage>
</organism>
<feature type="transmembrane region" description="Helical" evidence="8">
    <location>
        <begin position="51"/>
        <end position="68"/>
    </location>
</feature>
<dbReference type="GO" id="GO:0071555">
    <property type="term" value="P:cell wall organization"/>
    <property type="evidence" value="ECO:0007669"/>
    <property type="project" value="TreeGrafter"/>
</dbReference>
<keyword evidence="5 8" id="KW-1133">Transmembrane helix</keyword>
<feature type="binding site" evidence="7">
    <location>
        <position position="156"/>
    </location>
    <ligand>
        <name>Mg(2+)</name>
        <dbReference type="ChEBI" id="CHEBI:18420"/>
    </ligand>
</feature>
<evidence type="ECO:0000313" key="9">
    <source>
        <dbReference type="EMBL" id="MBB6521783.1"/>
    </source>
</evidence>
<gene>
    <name evidence="9" type="ORF">HNR48_002068</name>
</gene>
<comment type="caution">
    <text evidence="9">The sequence shown here is derived from an EMBL/GenBank/DDBJ whole genome shotgun (WGS) entry which is preliminary data.</text>
</comment>
<evidence type="ECO:0000256" key="8">
    <source>
        <dbReference type="SAM" id="Phobius"/>
    </source>
</evidence>
<dbReference type="GO" id="GO:0046872">
    <property type="term" value="F:metal ion binding"/>
    <property type="evidence" value="ECO:0007669"/>
    <property type="project" value="UniProtKB-KW"/>
</dbReference>
<dbReference type="Proteomes" id="UP000528457">
    <property type="component" value="Unassembled WGS sequence"/>
</dbReference>
<evidence type="ECO:0000256" key="4">
    <source>
        <dbReference type="ARBA" id="ARBA00022692"/>
    </source>
</evidence>
<evidence type="ECO:0000256" key="6">
    <source>
        <dbReference type="ARBA" id="ARBA00023136"/>
    </source>
</evidence>
<dbReference type="InterPro" id="IPR000715">
    <property type="entry name" value="Glycosyl_transferase_4"/>
</dbReference>
<dbReference type="InParanoid" id="A0A7X0JU73"/>
<keyword evidence="4 8" id="KW-0812">Transmembrane</keyword>
<feature type="transmembrane region" description="Helical" evidence="8">
    <location>
        <begin position="133"/>
        <end position="152"/>
    </location>
</feature>
<feature type="transmembrane region" description="Helical" evidence="8">
    <location>
        <begin position="288"/>
        <end position="308"/>
    </location>
</feature>
<dbReference type="PANTHER" id="PTHR22926:SF3">
    <property type="entry name" value="UNDECAPRENYL-PHOSPHATE ALPHA-N-ACETYLGLUCOSAMINYL 1-PHOSPHATE TRANSFERASE"/>
    <property type="match status" value="1"/>
</dbReference>
<feature type="transmembrane region" description="Helical" evidence="8">
    <location>
        <begin position="164"/>
        <end position="182"/>
    </location>
</feature>
<reference evidence="9 10" key="1">
    <citation type="submission" date="2020-08" db="EMBL/GenBank/DDBJ databases">
        <title>Genomic Encyclopedia of Type Strains, Phase IV (KMG-IV): sequencing the most valuable type-strain genomes for metagenomic binning, comparative biology and taxonomic classification.</title>
        <authorList>
            <person name="Goeker M."/>
        </authorList>
    </citation>
    <scope>NUCLEOTIDE SEQUENCE [LARGE SCALE GENOMIC DNA]</scope>
    <source>
        <strain evidence="9 10">DSM 22368</strain>
    </source>
</reference>
<keyword evidence="2" id="KW-1003">Cell membrane</keyword>
<dbReference type="CDD" id="cd06854">
    <property type="entry name" value="GT_WbpL_WbcO_like"/>
    <property type="match status" value="1"/>
</dbReference>
<comment type="subcellular location">
    <subcellularLocation>
        <location evidence="1">Cell membrane</location>
        <topology evidence="1">Multi-pass membrane protein</topology>
    </subcellularLocation>
</comment>
<accession>A0A7X0JU73</accession>
<feature type="binding site" evidence="7">
    <location>
        <position position="215"/>
    </location>
    <ligand>
        <name>Mg(2+)</name>
        <dbReference type="ChEBI" id="CHEBI:18420"/>
    </ligand>
</feature>
<evidence type="ECO:0000256" key="1">
    <source>
        <dbReference type="ARBA" id="ARBA00004651"/>
    </source>
</evidence>
<evidence type="ECO:0000256" key="5">
    <source>
        <dbReference type="ARBA" id="ARBA00022989"/>
    </source>
</evidence>
<comment type="cofactor">
    <cofactor evidence="7">
        <name>Mg(2+)</name>
        <dbReference type="ChEBI" id="CHEBI:18420"/>
    </cofactor>
</comment>
<feature type="transmembrane region" description="Helical" evidence="8">
    <location>
        <begin position="240"/>
        <end position="259"/>
    </location>
</feature>
<proteinExistence type="predicted"/>
<dbReference type="GO" id="GO:0016757">
    <property type="term" value="F:glycosyltransferase activity"/>
    <property type="evidence" value="ECO:0007669"/>
    <property type="project" value="UniProtKB-KW"/>
</dbReference>
<protein>
    <submittedName>
        <fullName evidence="9">Fuc2NAc and GlcNAc transferase</fullName>
        <ecNumber evidence="9">2.4.1.-</ecNumber>
    </submittedName>
</protein>